<evidence type="ECO:0000256" key="2">
    <source>
        <dbReference type="ARBA" id="ARBA00022964"/>
    </source>
</evidence>
<evidence type="ECO:0000256" key="1">
    <source>
        <dbReference type="ARBA" id="ARBA00022723"/>
    </source>
</evidence>
<evidence type="ECO:0000256" key="5">
    <source>
        <dbReference type="PIRSR" id="PIRSR604574-2"/>
    </source>
</evidence>
<evidence type="ECO:0000313" key="8">
    <source>
        <dbReference type="Proteomes" id="UP000271974"/>
    </source>
</evidence>
<dbReference type="SUPFAM" id="SSF51197">
    <property type="entry name" value="Clavaminate synthase-like"/>
    <property type="match status" value="1"/>
</dbReference>
<keyword evidence="1 5" id="KW-0479">Metal-binding</keyword>
<dbReference type="InterPro" id="IPR004574">
    <property type="entry name" value="Alkb"/>
</dbReference>
<dbReference type="GO" id="GO:0035513">
    <property type="term" value="P:oxidative RNA demethylation"/>
    <property type="evidence" value="ECO:0007669"/>
    <property type="project" value="TreeGrafter"/>
</dbReference>
<evidence type="ECO:0000313" key="7">
    <source>
        <dbReference type="EMBL" id="RUS86083.1"/>
    </source>
</evidence>
<protein>
    <recommendedName>
        <fullName evidence="6">Alpha-ketoglutarate-dependent dioxygenase AlkB-like domain-containing protein</fullName>
    </recommendedName>
</protein>
<comment type="caution">
    <text evidence="7">The sequence shown here is derived from an EMBL/GenBank/DDBJ whole genome shotgun (WGS) entry which is preliminary data.</text>
</comment>
<keyword evidence="3" id="KW-0560">Oxidoreductase</keyword>
<keyword evidence="4 5" id="KW-0408">Iron</keyword>
<dbReference type="PANTHER" id="PTHR16557:SF2">
    <property type="entry name" value="NUCLEIC ACID DIOXYGENASE ALKBH1"/>
    <property type="match status" value="1"/>
</dbReference>
<feature type="binding site" evidence="5">
    <location>
        <position position="218"/>
    </location>
    <ligand>
        <name>Fe cation</name>
        <dbReference type="ChEBI" id="CHEBI:24875"/>
        <note>catalytic</note>
    </ligand>
</feature>
<dbReference type="Proteomes" id="UP000271974">
    <property type="component" value="Unassembled WGS sequence"/>
</dbReference>
<dbReference type="GO" id="GO:0005634">
    <property type="term" value="C:nucleus"/>
    <property type="evidence" value="ECO:0007669"/>
    <property type="project" value="TreeGrafter"/>
</dbReference>
<feature type="domain" description="Alpha-ketoglutarate-dependent dioxygenase AlkB-like" evidence="6">
    <location>
        <begin position="142"/>
        <end position="285"/>
    </location>
</feature>
<keyword evidence="8" id="KW-1185">Reference proteome</keyword>
<dbReference type="STRING" id="188477.A0A3S1HTY3"/>
<feature type="binding site" evidence="5">
    <location>
        <position position="272"/>
    </location>
    <ligand>
        <name>Fe cation</name>
        <dbReference type="ChEBI" id="CHEBI:24875"/>
        <note>catalytic</note>
    </ligand>
</feature>
<feature type="binding site" evidence="5">
    <location>
        <position position="216"/>
    </location>
    <ligand>
        <name>Fe cation</name>
        <dbReference type="ChEBI" id="CHEBI:24875"/>
        <note>catalytic</note>
    </ligand>
</feature>
<evidence type="ECO:0000259" key="6">
    <source>
        <dbReference type="Pfam" id="PF13532"/>
    </source>
</evidence>
<comment type="cofactor">
    <cofactor evidence="5">
        <name>Fe(2+)</name>
        <dbReference type="ChEBI" id="CHEBI:29033"/>
    </cofactor>
    <text evidence="5">Binds 1 Fe(2+) ion per subunit.</text>
</comment>
<proteinExistence type="predicted"/>
<reference evidence="7 8" key="1">
    <citation type="submission" date="2019-01" db="EMBL/GenBank/DDBJ databases">
        <title>A draft genome assembly of the solar-powered sea slug Elysia chlorotica.</title>
        <authorList>
            <person name="Cai H."/>
            <person name="Li Q."/>
            <person name="Fang X."/>
            <person name="Li J."/>
            <person name="Curtis N.E."/>
            <person name="Altenburger A."/>
            <person name="Shibata T."/>
            <person name="Feng M."/>
            <person name="Maeda T."/>
            <person name="Schwartz J.A."/>
            <person name="Shigenobu S."/>
            <person name="Lundholm N."/>
            <person name="Nishiyama T."/>
            <person name="Yang H."/>
            <person name="Hasebe M."/>
            <person name="Li S."/>
            <person name="Pierce S.K."/>
            <person name="Wang J."/>
        </authorList>
    </citation>
    <scope>NUCLEOTIDE SEQUENCE [LARGE SCALE GENOMIC DNA]</scope>
    <source>
        <strain evidence="7">EC2010</strain>
        <tissue evidence="7">Whole organism of an adult</tissue>
    </source>
</reference>
<dbReference type="OrthoDB" id="6614653at2759"/>
<gene>
    <name evidence="7" type="ORF">EGW08_006176</name>
</gene>
<name>A0A3S1HTY3_ELYCH</name>
<evidence type="ECO:0000256" key="3">
    <source>
        <dbReference type="ARBA" id="ARBA00023002"/>
    </source>
</evidence>
<organism evidence="7 8">
    <name type="scientific">Elysia chlorotica</name>
    <name type="common">Eastern emerald elysia</name>
    <name type="synonym">Sea slug</name>
    <dbReference type="NCBI Taxonomy" id="188477"/>
    <lineage>
        <taxon>Eukaryota</taxon>
        <taxon>Metazoa</taxon>
        <taxon>Spiralia</taxon>
        <taxon>Lophotrochozoa</taxon>
        <taxon>Mollusca</taxon>
        <taxon>Gastropoda</taxon>
        <taxon>Heterobranchia</taxon>
        <taxon>Euthyneura</taxon>
        <taxon>Panpulmonata</taxon>
        <taxon>Sacoglossa</taxon>
        <taxon>Placobranchoidea</taxon>
        <taxon>Plakobranchidae</taxon>
        <taxon>Elysia</taxon>
    </lineage>
</organism>
<dbReference type="PANTHER" id="PTHR16557">
    <property type="entry name" value="ALKYLATED DNA REPAIR PROTEIN ALKB-RELATED"/>
    <property type="match status" value="1"/>
</dbReference>
<evidence type="ECO:0000256" key="4">
    <source>
        <dbReference type="ARBA" id="ARBA00023004"/>
    </source>
</evidence>
<dbReference type="InterPro" id="IPR027450">
    <property type="entry name" value="AlkB-like"/>
</dbReference>
<dbReference type="Gene3D" id="2.60.120.590">
    <property type="entry name" value="Alpha-ketoglutarate-dependent dioxygenase AlkB-like"/>
    <property type="match status" value="1"/>
</dbReference>
<dbReference type="GO" id="GO:0008198">
    <property type="term" value="F:ferrous iron binding"/>
    <property type="evidence" value="ECO:0007669"/>
    <property type="project" value="TreeGrafter"/>
</dbReference>
<sequence>MACSAKLEPAGVNADCFTPEFKRLKGRKPSPNFDSVIDLHCATDTAILNQHFQESTVHLLNKTDLNDISICGLKQVKDWRVFEFPKFPGFFVILNPFIDGYQRYWVSRCLRDFPLDKSNVTNMTGQSDLDQHDVWQRYLEKNTFEKGDPLKRLRWTTLGYHYDWNLKEYSEKNKAEFPTDVHLLSQYLSKALGFGDYCAEAAIVNFYHLDSTLAGHTDHSEKDFRAPLFSISFGQTAIFLLGGQTKSIEPLALYLRSGDICVMSGPSRLAFHAIPRILQPWSAEEAQKLKDAFDYKRRPSTVSPEQLCRMQAVSSSTETRENDSTSLHKSVVEETNYQIEKTLECLDFTPFDLTFQHQESI</sequence>
<dbReference type="GO" id="GO:0035516">
    <property type="term" value="F:broad specificity oxidative DNA demethylase activity"/>
    <property type="evidence" value="ECO:0007669"/>
    <property type="project" value="TreeGrafter"/>
</dbReference>
<dbReference type="GO" id="GO:0035515">
    <property type="term" value="F:oxidative RNA demethylase activity"/>
    <property type="evidence" value="ECO:0007669"/>
    <property type="project" value="TreeGrafter"/>
</dbReference>
<dbReference type="Pfam" id="PF13532">
    <property type="entry name" value="2OG-FeII_Oxy_2"/>
    <property type="match status" value="1"/>
</dbReference>
<dbReference type="AlphaFoldDB" id="A0A3S1HTY3"/>
<dbReference type="InterPro" id="IPR037151">
    <property type="entry name" value="AlkB-like_sf"/>
</dbReference>
<dbReference type="EMBL" id="RQTK01000151">
    <property type="protein sequence ID" value="RUS86083.1"/>
    <property type="molecule type" value="Genomic_DNA"/>
</dbReference>
<dbReference type="GO" id="GO:0005737">
    <property type="term" value="C:cytoplasm"/>
    <property type="evidence" value="ECO:0007669"/>
    <property type="project" value="TreeGrafter"/>
</dbReference>
<keyword evidence="2" id="KW-0223">Dioxygenase</keyword>
<accession>A0A3S1HTY3</accession>